<keyword evidence="6 9" id="KW-1133">Transmembrane helix</keyword>
<evidence type="ECO:0000256" key="5">
    <source>
        <dbReference type="ARBA" id="ARBA00022927"/>
    </source>
</evidence>
<dbReference type="PANTHER" id="PTHR33910:SF1">
    <property type="entry name" value="PROTEIN TRANSLOCASE SUBUNIT SECE"/>
    <property type="match status" value="1"/>
</dbReference>
<organism evidence="10 11">
    <name type="scientific">Sneathiella marina</name>
    <dbReference type="NCBI Taxonomy" id="2950108"/>
    <lineage>
        <taxon>Bacteria</taxon>
        <taxon>Pseudomonadati</taxon>
        <taxon>Pseudomonadota</taxon>
        <taxon>Alphaproteobacteria</taxon>
        <taxon>Sneathiellales</taxon>
        <taxon>Sneathiellaceae</taxon>
        <taxon>Sneathiella</taxon>
    </lineage>
</organism>
<evidence type="ECO:0000256" key="2">
    <source>
        <dbReference type="ARBA" id="ARBA00022448"/>
    </source>
</evidence>
<evidence type="ECO:0000256" key="9">
    <source>
        <dbReference type="HAMAP-Rule" id="MF_00422"/>
    </source>
</evidence>
<keyword evidence="5 9" id="KW-0653">Protein transport</keyword>
<proteinExistence type="inferred from homology"/>
<evidence type="ECO:0000256" key="4">
    <source>
        <dbReference type="ARBA" id="ARBA00022692"/>
    </source>
</evidence>
<evidence type="ECO:0000256" key="3">
    <source>
        <dbReference type="ARBA" id="ARBA00022475"/>
    </source>
</evidence>
<dbReference type="Proteomes" id="UP001056291">
    <property type="component" value="Chromosome"/>
</dbReference>
<evidence type="ECO:0000256" key="1">
    <source>
        <dbReference type="ARBA" id="ARBA00004370"/>
    </source>
</evidence>
<keyword evidence="7 9" id="KW-0811">Translocation</keyword>
<keyword evidence="3 9" id="KW-1003">Cell membrane</keyword>
<dbReference type="RefSeq" id="WP_251933110.1">
    <property type="nucleotide sequence ID" value="NZ_CP098747.1"/>
</dbReference>
<comment type="subcellular location">
    <subcellularLocation>
        <location evidence="9">Cell membrane</location>
        <topology evidence="9">Single-pass membrane protein</topology>
    </subcellularLocation>
    <subcellularLocation>
        <location evidence="1">Membrane</location>
    </subcellularLocation>
</comment>
<evidence type="ECO:0000313" key="10">
    <source>
        <dbReference type="EMBL" id="USG60279.1"/>
    </source>
</evidence>
<sequence length="65" mass="7326">MAKVNPGAFIRQVRQEASKVTWPTRKETLVTTGMVFVMVFLASMFFFAVDFGIQHIVKFILSLGS</sequence>
<dbReference type="InterPro" id="IPR001901">
    <property type="entry name" value="Translocase_SecE/Sec61-g"/>
</dbReference>
<dbReference type="EMBL" id="CP098747">
    <property type="protein sequence ID" value="USG60279.1"/>
    <property type="molecule type" value="Genomic_DNA"/>
</dbReference>
<gene>
    <name evidence="9 10" type="primary">secE</name>
    <name evidence="10" type="ORF">NBZ79_13970</name>
</gene>
<name>A0ABY4VZY1_9PROT</name>
<dbReference type="PANTHER" id="PTHR33910">
    <property type="entry name" value="PROTEIN TRANSLOCASE SUBUNIT SECE"/>
    <property type="match status" value="1"/>
</dbReference>
<comment type="subunit">
    <text evidence="9">Component of the Sec protein translocase complex. Heterotrimer consisting of SecY, SecE and SecG subunits. The heterotrimers can form oligomers, although 1 heterotrimer is thought to be able to translocate proteins. Interacts with the ribosome. Interacts with SecDF, and other proteins may be involved. Interacts with SecA.</text>
</comment>
<evidence type="ECO:0000256" key="6">
    <source>
        <dbReference type="ARBA" id="ARBA00022989"/>
    </source>
</evidence>
<keyword evidence="4 9" id="KW-0812">Transmembrane</keyword>
<keyword evidence="8 9" id="KW-0472">Membrane</keyword>
<dbReference type="Pfam" id="PF00584">
    <property type="entry name" value="SecE"/>
    <property type="match status" value="1"/>
</dbReference>
<evidence type="ECO:0000256" key="7">
    <source>
        <dbReference type="ARBA" id="ARBA00023010"/>
    </source>
</evidence>
<feature type="transmembrane region" description="Helical" evidence="9">
    <location>
        <begin position="29"/>
        <end position="49"/>
    </location>
</feature>
<dbReference type="InterPro" id="IPR005807">
    <property type="entry name" value="SecE_bac"/>
</dbReference>
<comment type="function">
    <text evidence="9">Essential subunit of the Sec protein translocation channel SecYEG. Clamps together the 2 halves of SecY. May contact the channel plug during translocation.</text>
</comment>
<accession>A0ABY4VZY1</accession>
<keyword evidence="2 9" id="KW-0813">Transport</keyword>
<protein>
    <recommendedName>
        <fullName evidence="9">Protein translocase subunit SecE</fullName>
    </recommendedName>
</protein>
<dbReference type="NCBIfam" id="TIGR00964">
    <property type="entry name" value="secE_bact"/>
    <property type="match status" value="1"/>
</dbReference>
<dbReference type="InterPro" id="IPR038379">
    <property type="entry name" value="SecE_sf"/>
</dbReference>
<keyword evidence="11" id="KW-1185">Reference proteome</keyword>
<evidence type="ECO:0000313" key="11">
    <source>
        <dbReference type="Proteomes" id="UP001056291"/>
    </source>
</evidence>
<evidence type="ECO:0000256" key="8">
    <source>
        <dbReference type="ARBA" id="ARBA00023136"/>
    </source>
</evidence>
<comment type="similarity">
    <text evidence="9">Belongs to the SecE/SEC61-gamma family.</text>
</comment>
<dbReference type="Gene3D" id="1.20.5.1030">
    <property type="entry name" value="Preprotein translocase secy subunit"/>
    <property type="match status" value="1"/>
</dbReference>
<reference evidence="10" key="1">
    <citation type="submission" date="2022-06" db="EMBL/GenBank/DDBJ databases">
        <title>Sneathiella actinostolidae sp. nov., isolated from a sea anemonein the Western Pacific Ocean.</title>
        <authorList>
            <person name="Wei M.J."/>
        </authorList>
    </citation>
    <scope>NUCLEOTIDE SEQUENCE</scope>
    <source>
        <strain evidence="10">PHK-P5</strain>
    </source>
</reference>
<dbReference type="HAMAP" id="MF_00422">
    <property type="entry name" value="SecE"/>
    <property type="match status" value="1"/>
</dbReference>